<protein>
    <submittedName>
        <fullName evidence="1">Uncharacterized protein</fullName>
    </submittedName>
</protein>
<comment type="caution">
    <text evidence="1">The sequence shown here is derived from an EMBL/GenBank/DDBJ whole genome shotgun (WGS) entry which is preliminary data.</text>
</comment>
<reference evidence="1 2" key="1">
    <citation type="submission" date="2017-11" db="EMBL/GenBank/DDBJ databases">
        <title>The genome of Rhizophagus clarus HR1 reveals common genetic basis of auxotrophy among arbuscular mycorrhizal fungi.</title>
        <authorList>
            <person name="Kobayashi Y."/>
        </authorList>
    </citation>
    <scope>NUCLEOTIDE SEQUENCE [LARGE SCALE GENOMIC DNA]</scope>
    <source>
        <strain evidence="1 2">HR1</strain>
    </source>
</reference>
<keyword evidence="2" id="KW-1185">Reference proteome</keyword>
<sequence>MLVTFCFSLNRNSILRWTTKSGTSFRSRPLQVQNSILKRTTKTPFRGRPLSLEETDLGISKVQNSNSKRTEVQIKPRLYLKMKDILRTRKPGVLLTSISKIHGWISKRNFEGPELLLKQTNYLKAHSFPDANKRWGRIKVRVGSKKLKLFVGIKPTGTISKPLTT</sequence>
<dbReference type="EMBL" id="BEXD01001703">
    <property type="protein sequence ID" value="GBB95428.1"/>
    <property type="molecule type" value="Genomic_DNA"/>
</dbReference>
<evidence type="ECO:0000313" key="2">
    <source>
        <dbReference type="Proteomes" id="UP000247702"/>
    </source>
</evidence>
<name>A0A2Z6RTY9_9GLOM</name>
<organism evidence="1 2">
    <name type="scientific">Rhizophagus clarus</name>
    <dbReference type="NCBI Taxonomy" id="94130"/>
    <lineage>
        <taxon>Eukaryota</taxon>
        <taxon>Fungi</taxon>
        <taxon>Fungi incertae sedis</taxon>
        <taxon>Mucoromycota</taxon>
        <taxon>Glomeromycotina</taxon>
        <taxon>Glomeromycetes</taxon>
        <taxon>Glomerales</taxon>
        <taxon>Glomeraceae</taxon>
        <taxon>Rhizophagus</taxon>
    </lineage>
</organism>
<gene>
    <name evidence="1" type="ORF">RclHR1_25300002</name>
</gene>
<dbReference type="Proteomes" id="UP000247702">
    <property type="component" value="Unassembled WGS sequence"/>
</dbReference>
<accession>A0A2Z6RTY9</accession>
<evidence type="ECO:0000313" key="1">
    <source>
        <dbReference type="EMBL" id="GBB95428.1"/>
    </source>
</evidence>
<dbReference type="AlphaFoldDB" id="A0A2Z6RTY9"/>
<proteinExistence type="predicted"/>